<evidence type="ECO:0000256" key="6">
    <source>
        <dbReference type="ARBA" id="ARBA00023136"/>
    </source>
</evidence>
<name>A0ABV1HC87_9FIRM</name>
<keyword evidence="2 7" id="KW-0812">Transmembrane</keyword>
<dbReference type="PANTHER" id="PTHR43394">
    <property type="entry name" value="ATP-DEPENDENT PERMEASE MDL1, MITOCHONDRIAL"/>
    <property type="match status" value="1"/>
</dbReference>
<keyword evidence="11" id="KW-1185">Reference proteome</keyword>
<dbReference type="InterPro" id="IPR003593">
    <property type="entry name" value="AAA+_ATPase"/>
</dbReference>
<dbReference type="Proteomes" id="UP001454489">
    <property type="component" value="Unassembled WGS sequence"/>
</dbReference>
<evidence type="ECO:0000313" key="10">
    <source>
        <dbReference type="EMBL" id="MEQ2557331.1"/>
    </source>
</evidence>
<dbReference type="CDD" id="cd18548">
    <property type="entry name" value="ABC_6TM_Tm287_like"/>
    <property type="match status" value="1"/>
</dbReference>
<dbReference type="InterPro" id="IPR027417">
    <property type="entry name" value="P-loop_NTPase"/>
</dbReference>
<proteinExistence type="predicted"/>
<dbReference type="InterPro" id="IPR003439">
    <property type="entry name" value="ABC_transporter-like_ATP-bd"/>
</dbReference>
<keyword evidence="3" id="KW-0547">Nucleotide-binding</keyword>
<feature type="transmembrane region" description="Helical" evidence="7">
    <location>
        <begin position="265"/>
        <end position="285"/>
    </location>
</feature>
<dbReference type="InterPro" id="IPR011527">
    <property type="entry name" value="ABC1_TM_dom"/>
</dbReference>
<gene>
    <name evidence="10" type="ORF">WMO43_05490</name>
</gene>
<evidence type="ECO:0000313" key="11">
    <source>
        <dbReference type="Proteomes" id="UP001454489"/>
    </source>
</evidence>
<feature type="transmembrane region" description="Helical" evidence="7">
    <location>
        <begin position="187"/>
        <end position="212"/>
    </location>
</feature>
<dbReference type="PROSITE" id="PS00211">
    <property type="entry name" value="ABC_TRANSPORTER_1"/>
    <property type="match status" value="1"/>
</dbReference>
<comment type="subcellular location">
    <subcellularLocation>
        <location evidence="1">Cell membrane</location>
        <topology evidence="1">Multi-pass membrane protein</topology>
    </subcellularLocation>
</comment>
<dbReference type="PROSITE" id="PS50929">
    <property type="entry name" value="ABC_TM1F"/>
    <property type="match status" value="1"/>
</dbReference>
<dbReference type="InterPro" id="IPR017871">
    <property type="entry name" value="ABC_transporter-like_CS"/>
</dbReference>
<dbReference type="Pfam" id="PF00664">
    <property type="entry name" value="ABC_membrane"/>
    <property type="match status" value="1"/>
</dbReference>
<keyword evidence="5 7" id="KW-1133">Transmembrane helix</keyword>
<dbReference type="Gene3D" id="1.20.1560.10">
    <property type="entry name" value="ABC transporter type 1, transmembrane domain"/>
    <property type="match status" value="1"/>
</dbReference>
<evidence type="ECO:0000256" key="7">
    <source>
        <dbReference type="SAM" id="Phobius"/>
    </source>
</evidence>
<dbReference type="PROSITE" id="PS50893">
    <property type="entry name" value="ABC_TRANSPORTER_2"/>
    <property type="match status" value="1"/>
</dbReference>
<dbReference type="SUPFAM" id="SSF90123">
    <property type="entry name" value="ABC transporter transmembrane region"/>
    <property type="match status" value="1"/>
</dbReference>
<keyword evidence="4 10" id="KW-0067">ATP-binding</keyword>
<dbReference type="RefSeq" id="WP_353530466.1">
    <property type="nucleotide sequence ID" value="NZ_JBBMEX010000004.1"/>
</dbReference>
<dbReference type="Gene3D" id="3.40.50.300">
    <property type="entry name" value="P-loop containing nucleotide triphosphate hydrolases"/>
    <property type="match status" value="1"/>
</dbReference>
<evidence type="ECO:0000256" key="5">
    <source>
        <dbReference type="ARBA" id="ARBA00022989"/>
    </source>
</evidence>
<accession>A0ABV1HC87</accession>
<dbReference type="InterPro" id="IPR039421">
    <property type="entry name" value="Type_1_exporter"/>
</dbReference>
<feature type="domain" description="ABC transmembrane type-1" evidence="9">
    <location>
        <begin position="182"/>
        <end position="434"/>
    </location>
</feature>
<dbReference type="PANTHER" id="PTHR43394:SF1">
    <property type="entry name" value="ATP-BINDING CASSETTE SUB-FAMILY B MEMBER 10, MITOCHONDRIAL"/>
    <property type="match status" value="1"/>
</dbReference>
<reference evidence="10 11" key="1">
    <citation type="submission" date="2024-03" db="EMBL/GenBank/DDBJ databases">
        <title>Human intestinal bacterial collection.</title>
        <authorList>
            <person name="Pauvert C."/>
            <person name="Hitch T.C.A."/>
            <person name="Clavel T."/>
        </authorList>
    </citation>
    <scope>NUCLEOTIDE SEQUENCE [LARGE SCALE GENOMIC DNA]</scope>
    <source>
        <strain evidence="10 11">CLA-AA-H185</strain>
    </source>
</reference>
<evidence type="ECO:0000256" key="1">
    <source>
        <dbReference type="ARBA" id="ARBA00004651"/>
    </source>
</evidence>
<dbReference type="Pfam" id="PF00005">
    <property type="entry name" value="ABC_tran"/>
    <property type="match status" value="1"/>
</dbReference>
<dbReference type="SUPFAM" id="SSF52540">
    <property type="entry name" value="P-loop containing nucleoside triphosphate hydrolases"/>
    <property type="match status" value="1"/>
</dbReference>
<dbReference type="EMBL" id="JBBMEX010000004">
    <property type="protein sequence ID" value="MEQ2557331.1"/>
    <property type="molecule type" value="Genomic_DNA"/>
</dbReference>
<protein>
    <submittedName>
        <fullName evidence="10">ABC transporter ATP-binding protein</fullName>
    </submittedName>
</protein>
<evidence type="ECO:0000256" key="2">
    <source>
        <dbReference type="ARBA" id="ARBA00022692"/>
    </source>
</evidence>
<dbReference type="GO" id="GO:0005524">
    <property type="term" value="F:ATP binding"/>
    <property type="evidence" value="ECO:0007669"/>
    <property type="project" value="UniProtKB-KW"/>
</dbReference>
<evidence type="ECO:0000259" key="8">
    <source>
        <dbReference type="PROSITE" id="PS50893"/>
    </source>
</evidence>
<dbReference type="InterPro" id="IPR036640">
    <property type="entry name" value="ABC1_TM_sf"/>
</dbReference>
<keyword evidence="6 7" id="KW-0472">Membrane</keyword>
<feature type="transmembrane region" description="Helical" evidence="7">
    <location>
        <begin position="291"/>
        <end position="313"/>
    </location>
</feature>
<evidence type="ECO:0000256" key="4">
    <source>
        <dbReference type="ARBA" id="ARBA00022840"/>
    </source>
</evidence>
<sequence length="716" mass="79739">MKQIFKYLAEHKGAVVMIILLLVVQAYCDLSLPSYTSDIVDVGIEQGGIEHEAMEEMRKESFDTLCFFVEDKDEKTLRDAYKLDENTERYVRKSDKKEDIEKLDDILAKPMAMVNGMKSSKEMDFDQFLQGVKAGAITKDMILQQEEETWEKYDTMSDSIVSQMAILYVQDEYKAMDYDTNQIQTHYLWVTGAKMLGLSILMVAAAICAGYFSSKTGAKIGMDLRTRIFGQVLSFSNREMDQFSTASLITRSTNDIQQIQMVSTILLRMVLYAPIIGIGGILKVVNTKTGMGWIIVVAVVAIFVLVGILVVVAMPKFKQMQTLVDRMNLVSREILTGIPVIRAFSREKFEEKRFEKANRDLMQTQLFTNRVMTFMMPTMMLIMNAITVAIVWFGAKGVDLGNLQVGDMIAFITYTMQIVMAFLMLTMVSIMLPRAGVAATRIEEVLDTEPSIRDAEQTKGDEEDFSGVLEFHDVGFAYDGAKEEALSDISFTARPGETTAIIGSTGCGKTTLLNLIPRFYDVTSGSITIDGIDVREMSQEKLRSLIGYVPQKGVLFSGTIASNLKFAGDQVSDEMMKEAADIAQAVDFIEEKEEKYNSPIAQGGTNVSGGQKQRLSIARAIAKNPKIFLFDDSFSALDYKTDVALRKKLNERVKDATVLIVAQRISTILHADKIIVLEEGRIAGIGTHEELLAGCETYQEIASSQLSEAELKGGVR</sequence>
<evidence type="ECO:0000256" key="3">
    <source>
        <dbReference type="ARBA" id="ARBA00022741"/>
    </source>
</evidence>
<dbReference type="SMART" id="SM00382">
    <property type="entry name" value="AAA"/>
    <property type="match status" value="1"/>
</dbReference>
<comment type="caution">
    <text evidence="10">The sequence shown here is derived from an EMBL/GenBank/DDBJ whole genome shotgun (WGS) entry which is preliminary data.</text>
</comment>
<feature type="transmembrane region" description="Helical" evidence="7">
    <location>
        <begin position="371"/>
        <end position="393"/>
    </location>
</feature>
<evidence type="ECO:0000259" key="9">
    <source>
        <dbReference type="PROSITE" id="PS50929"/>
    </source>
</evidence>
<feature type="domain" description="ABC transporter" evidence="8">
    <location>
        <begin position="469"/>
        <end position="704"/>
    </location>
</feature>
<feature type="transmembrane region" description="Helical" evidence="7">
    <location>
        <begin position="408"/>
        <end position="432"/>
    </location>
</feature>
<organism evidence="10 11">
    <name type="scientific">Maccoyibacter intestinihominis</name>
    <dbReference type="NCBI Taxonomy" id="3133499"/>
    <lineage>
        <taxon>Bacteria</taxon>
        <taxon>Bacillati</taxon>
        <taxon>Bacillota</taxon>
        <taxon>Clostridia</taxon>
        <taxon>Lachnospirales</taxon>
        <taxon>Lachnospiraceae</taxon>
        <taxon>Maccoyibacter</taxon>
    </lineage>
</organism>